<organism evidence="2 3">
    <name type="scientific">Batillaria attramentaria</name>
    <dbReference type="NCBI Taxonomy" id="370345"/>
    <lineage>
        <taxon>Eukaryota</taxon>
        <taxon>Metazoa</taxon>
        <taxon>Spiralia</taxon>
        <taxon>Lophotrochozoa</taxon>
        <taxon>Mollusca</taxon>
        <taxon>Gastropoda</taxon>
        <taxon>Caenogastropoda</taxon>
        <taxon>Sorbeoconcha</taxon>
        <taxon>Cerithioidea</taxon>
        <taxon>Batillariidae</taxon>
        <taxon>Batillaria</taxon>
    </lineage>
</organism>
<feature type="signal peptide" evidence="1">
    <location>
        <begin position="1"/>
        <end position="25"/>
    </location>
</feature>
<accession>A0ABD0KFP3</accession>
<sequence length="91" mass="9631">MMRMAELAVVACLLVVMSLYTQTEAAPGWRPQGRFGKRGDSAFLLDSAKAPAGGEIEVPVEAMASREHAGSLQIITKFCTLTGVAGFQPCS</sequence>
<name>A0ABD0KFP3_9CAEN</name>
<feature type="non-terminal residue" evidence="2">
    <location>
        <position position="91"/>
    </location>
</feature>
<dbReference type="Proteomes" id="UP001519460">
    <property type="component" value="Unassembled WGS sequence"/>
</dbReference>
<keyword evidence="1" id="KW-0732">Signal</keyword>
<keyword evidence="3" id="KW-1185">Reference proteome</keyword>
<gene>
    <name evidence="2" type="ORF">BaRGS_00022915</name>
</gene>
<evidence type="ECO:0000313" key="3">
    <source>
        <dbReference type="Proteomes" id="UP001519460"/>
    </source>
</evidence>
<dbReference type="EMBL" id="JACVVK020000188">
    <property type="protein sequence ID" value="KAK7485815.1"/>
    <property type="molecule type" value="Genomic_DNA"/>
</dbReference>
<comment type="caution">
    <text evidence="2">The sequence shown here is derived from an EMBL/GenBank/DDBJ whole genome shotgun (WGS) entry which is preliminary data.</text>
</comment>
<evidence type="ECO:0000256" key="1">
    <source>
        <dbReference type="SAM" id="SignalP"/>
    </source>
</evidence>
<reference evidence="2 3" key="1">
    <citation type="journal article" date="2023" name="Sci. Data">
        <title>Genome assembly of the Korean intertidal mud-creeper Batillaria attramentaria.</title>
        <authorList>
            <person name="Patra A.K."/>
            <person name="Ho P.T."/>
            <person name="Jun S."/>
            <person name="Lee S.J."/>
            <person name="Kim Y."/>
            <person name="Won Y.J."/>
        </authorList>
    </citation>
    <scope>NUCLEOTIDE SEQUENCE [LARGE SCALE GENOMIC DNA]</scope>
    <source>
        <strain evidence="2">Wonlab-2016</strain>
    </source>
</reference>
<protein>
    <submittedName>
        <fullName evidence="2">Uncharacterized protein</fullName>
    </submittedName>
</protein>
<proteinExistence type="predicted"/>
<dbReference type="AlphaFoldDB" id="A0ABD0KFP3"/>
<feature type="chain" id="PRO_5044771500" evidence="1">
    <location>
        <begin position="26"/>
        <end position="91"/>
    </location>
</feature>
<evidence type="ECO:0000313" key="2">
    <source>
        <dbReference type="EMBL" id="KAK7485815.1"/>
    </source>
</evidence>